<dbReference type="GO" id="GO:0016740">
    <property type="term" value="F:transferase activity"/>
    <property type="evidence" value="ECO:0007669"/>
    <property type="project" value="UniProtKB-KW"/>
</dbReference>
<gene>
    <name evidence="1" type="ORF">DCC35_03915</name>
</gene>
<dbReference type="EMBL" id="CP028923">
    <property type="protein sequence ID" value="QCK13959.1"/>
    <property type="molecule type" value="Genomic_DNA"/>
</dbReference>
<dbReference type="Proteomes" id="UP000298616">
    <property type="component" value="Chromosome"/>
</dbReference>
<dbReference type="InterPro" id="IPR018641">
    <property type="entry name" value="Trfase_1_rSAM/seldom-assoc"/>
</dbReference>
<keyword evidence="1" id="KW-0808">Transferase</keyword>
<dbReference type="Gene3D" id="3.90.550.10">
    <property type="entry name" value="Spore Coat Polysaccharide Biosynthesis Protein SpsA, Chain A"/>
    <property type="match status" value="1"/>
</dbReference>
<dbReference type="KEGG" id="fpf:DCC35_03915"/>
<dbReference type="AlphaFoldDB" id="A0A4D7JC60"/>
<organism evidence="1 2">
    <name type="scientific">Mangrovivirga cuniculi</name>
    <dbReference type="NCBI Taxonomy" id="2715131"/>
    <lineage>
        <taxon>Bacteria</taxon>
        <taxon>Pseudomonadati</taxon>
        <taxon>Bacteroidota</taxon>
        <taxon>Cytophagia</taxon>
        <taxon>Cytophagales</taxon>
        <taxon>Mangrovivirgaceae</taxon>
        <taxon>Mangrovivirga</taxon>
    </lineage>
</organism>
<dbReference type="InterPro" id="IPR029044">
    <property type="entry name" value="Nucleotide-diphossugar_trans"/>
</dbReference>
<name>A0A4D7JC60_9BACT</name>
<dbReference type="Pfam" id="PF09837">
    <property type="entry name" value="DUF2064"/>
    <property type="match status" value="1"/>
</dbReference>
<reference evidence="1 2" key="1">
    <citation type="submission" date="2018-04" db="EMBL/GenBank/DDBJ databases">
        <title>Complete genome uncultured novel isolate.</title>
        <authorList>
            <person name="Merlino G."/>
        </authorList>
    </citation>
    <scope>NUCLEOTIDE SEQUENCE [LARGE SCALE GENOMIC DNA]</scope>
    <source>
        <strain evidence="2">R1DC9</strain>
    </source>
</reference>
<dbReference type="NCBIfam" id="TIGR04282">
    <property type="entry name" value="glyco_like_cofC"/>
    <property type="match status" value="1"/>
</dbReference>
<dbReference type="PANTHER" id="PTHR36529:SF1">
    <property type="entry name" value="GLYCOSYLTRANSFERASE"/>
    <property type="match status" value="1"/>
</dbReference>
<protein>
    <submittedName>
        <fullName evidence="1">Glycosyltransferase</fullName>
    </submittedName>
</protein>
<accession>A0A4D7JC60</accession>
<evidence type="ECO:0000313" key="1">
    <source>
        <dbReference type="EMBL" id="QCK13959.1"/>
    </source>
</evidence>
<evidence type="ECO:0000313" key="2">
    <source>
        <dbReference type="Proteomes" id="UP000298616"/>
    </source>
</evidence>
<dbReference type="SUPFAM" id="SSF53448">
    <property type="entry name" value="Nucleotide-diphospho-sugar transferases"/>
    <property type="match status" value="1"/>
</dbReference>
<dbReference type="PANTHER" id="PTHR36529">
    <property type="entry name" value="SLL1095 PROTEIN"/>
    <property type="match status" value="1"/>
</dbReference>
<keyword evidence="2" id="KW-1185">Reference proteome</keyword>
<dbReference type="RefSeq" id="WP_137089552.1">
    <property type="nucleotide sequence ID" value="NZ_CP028923.1"/>
</dbReference>
<dbReference type="OrthoDB" id="9798250at2"/>
<sequence>MTETKLIVFVKQPEIGKVKTRLAKDIGDKKALEVYKKLLQKTADIIEESQWPTFVYYKDQVGKNDYFSFPWVIKKTQSNGDLGKKMLDAFVEVKEETEANKIIIIGSDCYDLSLQHLEKASKKLDDSDVVIGPSNDGGYYLLGLKSINDELFSGIEWSTPEVLDKTIEKCKSLGLKIDFIEQLIDIDTLEDLNSINQGSL</sequence>
<proteinExistence type="predicted"/>